<dbReference type="InterPro" id="IPR008494">
    <property type="entry name" value="DUF776"/>
</dbReference>
<evidence type="ECO:0000313" key="5">
    <source>
        <dbReference type="Proteomes" id="UP000694865"/>
    </source>
</evidence>
<name>A0ABM0MRZ4_SACKO</name>
<keyword evidence="2" id="KW-0597">Phosphoprotein</keyword>
<evidence type="ECO:0000256" key="1">
    <source>
        <dbReference type="ARBA" id="ARBA00015005"/>
    </source>
</evidence>
<evidence type="ECO:0000313" key="6">
    <source>
        <dbReference type="RefSeq" id="XP_006822785.1"/>
    </source>
</evidence>
<reference evidence="6" key="1">
    <citation type="submission" date="2025-08" db="UniProtKB">
        <authorList>
            <consortium name="RefSeq"/>
        </authorList>
    </citation>
    <scope>IDENTIFICATION</scope>
    <source>
        <tissue evidence="6">Testes</tissue>
    </source>
</reference>
<proteinExistence type="predicted"/>
<accession>A0ABM0MRZ4</accession>
<dbReference type="GeneID" id="102808976"/>
<evidence type="ECO:0000256" key="2">
    <source>
        <dbReference type="ARBA" id="ARBA00022553"/>
    </source>
</evidence>
<sequence length="324" mass="37546">MAMATTENAVEDYELRSLFKRLKVDPERPRMNSRQRTRKNNCQGDWYRSKFLKSSKHCRRISNNEPPMLQKKIGSWKSVAWHRTHNPRSEPYKVNNNSDLDKFDSNAESCTSGEVHINRTNVKLSLLSMSECGRMLHGRTAIKNEPIICGSKLKPHRSRRHLTNNAFCQLPTIEEDRCQEEAATASINQENNELTLPAHFSKIVNFNSFDNLAKCRDNKTSEDLHRKKKRCSDGSESLSKERNYSKVPKYNFTDYRTECESKISQFGGKKDAKSKHFPQQSDTWSCAQEARFADDTSMEDLAGYFENLVYIPKKMSPMAEMMYT</sequence>
<evidence type="ECO:0000256" key="3">
    <source>
        <dbReference type="ARBA" id="ARBA00029721"/>
    </source>
</evidence>
<gene>
    <name evidence="6" type="primary">LOC102808976</name>
</gene>
<dbReference type="RefSeq" id="XP_006822785.1">
    <property type="nucleotide sequence ID" value="XM_006822722.1"/>
</dbReference>
<dbReference type="PANTHER" id="PTHR31383">
    <property type="entry name" value="OXIDATIVE STRESS-RESPONSE SERINE-RICH PROTEIN 1"/>
    <property type="match status" value="1"/>
</dbReference>
<evidence type="ECO:0000256" key="4">
    <source>
        <dbReference type="ARBA" id="ARBA00031405"/>
    </source>
</evidence>
<organism evidence="5 6">
    <name type="scientific">Saccoglossus kowalevskii</name>
    <name type="common">Acorn worm</name>
    <dbReference type="NCBI Taxonomy" id="10224"/>
    <lineage>
        <taxon>Eukaryota</taxon>
        <taxon>Metazoa</taxon>
        <taxon>Hemichordata</taxon>
        <taxon>Enteropneusta</taxon>
        <taxon>Harrimaniidae</taxon>
        <taxon>Saccoglossus</taxon>
    </lineage>
</organism>
<protein>
    <recommendedName>
        <fullName evidence="1">Oxidative stress-responsive serine-rich protein 1</fullName>
    </recommendedName>
    <alternativeName>
        <fullName evidence="4">Oxidative stress-responsive protein 1</fullName>
    </alternativeName>
    <alternativeName>
        <fullName evidence="3">Peroxide-inducible transcript 1 protein</fullName>
    </alternativeName>
</protein>
<dbReference type="PANTHER" id="PTHR31383:SF2">
    <property type="entry name" value="OXIDATIVE STRESS-RESPONSIVE SERINE-RICH PROTEIN 1"/>
    <property type="match status" value="1"/>
</dbReference>
<keyword evidence="5" id="KW-1185">Reference proteome</keyword>
<dbReference type="Proteomes" id="UP000694865">
    <property type="component" value="Unplaced"/>
</dbReference>